<organism evidence="2 3">
    <name type="scientific">Rhizophagus irregularis</name>
    <dbReference type="NCBI Taxonomy" id="588596"/>
    <lineage>
        <taxon>Eukaryota</taxon>
        <taxon>Fungi</taxon>
        <taxon>Fungi incertae sedis</taxon>
        <taxon>Mucoromycota</taxon>
        <taxon>Glomeromycotina</taxon>
        <taxon>Glomeromycetes</taxon>
        <taxon>Glomerales</taxon>
        <taxon>Glomeraceae</taxon>
        <taxon>Rhizophagus</taxon>
    </lineage>
</organism>
<evidence type="ECO:0000256" key="1">
    <source>
        <dbReference type="SAM" id="Coils"/>
    </source>
</evidence>
<name>A0A2I1GUW8_9GLOM</name>
<dbReference type="Proteomes" id="UP000234323">
    <property type="component" value="Unassembled WGS sequence"/>
</dbReference>
<proteinExistence type="predicted"/>
<keyword evidence="1" id="KW-0175">Coiled coil</keyword>
<dbReference type="VEuPathDB" id="FungiDB:RhiirA1_534134"/>
<sequence length="160" mass="19055">KKVTDLNNEIKNKEEFIDKIEKQNEEQTTAFNNEIKNKEELIDKLNEETKKYQNSQENFKKEISALLPQIQIQQTGLRELVNNVDKEHDLNRRGRILVDDMLEKQRNVIQTDDNSASKELEKIRQKLIDLYDITEEKIHDILYKQAEKTKLEMQLKSLID</sequence>
<dbReference type="AlphaFoldDB" id="A0A2I1GUW8"/>
<protein>
    <submittedName>
        <fullName evidence="2">Uncharacterized protein</fullName>
    </submittedName>
</protein>
<feature type="coiled-coil region" evidence="1">
    <location>
        <begin position="3"/>
        <end position="62"/>
    </location>
</feature>
<reference evidence="2 3" key="1">
    <citation type="submission" date="2015-10" db="EMBL/GenBank/DDBJ databases">
        <title>Genome analyses suggest a sexual origin of heterokaryosis in a supposedly ancient asexual fungus.</title>
        <authorList>
            <person name="Ropars J."/>
            <person name="Sedzielewska K."/>
            <person name="Noel J."/>
            <person name="Charron P."/>
            <person name="Farinelli L."/>
            <person name="Marton T."/>
            <person name="Kruger M."/>
            <person name="Pelin A."/>
            <person name="Brachmann A."/>
            <person name="Corradi N."/>
        </authorList>
    </citation>
    <scope>NUCLEOTIDE SEQUENCE [LARGE SCALE GENOMIC DNA]</scope>
    <source>
        <strain evidence="2 3">A4</strain>
    </source>
</reference>
<accession>A0A2I1GUW8</accession>
<evidence type="ECO:0000313" key="2">
    <source>
        <dbReference type="EMBL" id="PKY50433.1"/>
    </source>
</evidence>
<gene>
    <name evidence="2" type="ORF">RhiirA4_466923</name>
</gene>
<dbReference type="EMBL" id="LLXI01000876">
    <property type="protein sequence ID" value="PKY50433.1"/>
    <property type="molecule type" value="Genomic_DNA"/>
</dbReference>
<keyword evidence="3" id="KW-1185">Reference proteome</keyword>
<dbReference type="VEuPathDB" id="FungiDB:FUN_005439"/>
<feature type="non-terminal residue" evidence="2">
    <location>
        <position position="1"/>
    </location>
</feature>
<comment type="caution">
    <text evidence="2">The sequence shown here is derived from an EMBL/GenBank/DDBJ whole genome shotgun (WGS) entry which is preliminary data.</text>
</comment>
<evidence type="ECO:0000313" key="3">
    <source>
        <dbReference type="Proteomes" id="UP000234323"/>
    </source>
</evidence>